<name>A0A1I1MLP1_9BACT</name>
<dbReference type="InterPro" id="IPR010559">
    <property type="entry name" value="Sig_transdc_His_kin_internal"/>
</dbReference>
<reference evidence="6 7" key="1">
    <citation type="submission" date="2016-10" db="EMBL/GenBank/DDBJ databases">
        <authorList>
            <person name="de Groot N.N."/>
        </authorList>
    </citation>
    <scope>NUCLEOTIDE SEQUENCE [LARGE SCALE GENOMIC DNA]</scope>
    <source>
        <strain evidence="6 7">DSM 6793</strain>
    </source>
</reference>
<evidence type="ECO:0000256" key="2">
    <source>
        <dbReference type="ARBA" id="ARBA00022803"/>
    </source>
</evidence>
<dbReference type="Gene3D" id="3.30.565.10">
    <property type="entry name" value="Histidine kinase-like ATPase, C-terminal domain"/>
    <property type="match status" value="1"/>
</dbReference>
<dbReference type="GO" id="GO:0000155">
    <property type="term" value="F:phosphorelay sensor kinase activity"/>
    <property type="evidence" value="ECO:0007669"/>
    <property type="project" value="InterPro"/>
</dbReference>
<proteinExistence type="predicted"/>
<dbReference type="SUPFAM" id="SSF55874">
    <property type="entry name" value="ATPase domain of HSP90 chaperone/DNA topoisomerase II/histidine kinase"/>
    <property type="match status" value="1"/>
</dbReference>
<dbReference type="Pfam" id="PF06580">
    <property type="entry name" value="His_kinase"/>
    <property type="match status" value="1"/>
</dbReference>
<dbReference type="InterPro" id="IPR036890">
    <property type="entry name" value="HATPase_C_sf"/>
</dbReference>
<dbReference type="EMBL" id="FOLE01000010">
    <property type="protein sequence ID" value="SFC84088.1"/>
    <property type="molecule type" value="Genomic_DNA"/>
</dbReference>
<gene>
    <name evidence="6" type="ORF">SAMN05421780_110165</name>
</gene>
<protein>
    <submittedName>
        <fullName evidence="6">Tetratricopeptide repeat-containing protein</fullName>
    </submittedName>
</protein>
<organism evidence="6 7">
    <name type="scientific">Flexibacter flexilis DSM 6793</name>
    <dbReference type="NCBI Taxonomy" id="927664"/>
    <lineage>
        <taxon>Bacteria</taxon>
        <taxon>Pseudomonadati</taxon>
        <taxon>Bacteroidota</taxon>
        <taxon>Cytophagia</taxon>
        <taxon>Cytophagales</taxon>
        <taxon>Flexibacteraceae</taxon>
        <taxon>Flexibacter</taxon>
    </lineage>
</organism>
<dbReference type="PROSITE" id="PS50005">
    <property type="entry name" value="TPR"/>
    <property type="match status" value="1"/>
</dbReference>
<dbReference type="GO" id="GO:0016020">
    <property type="term" value="C:membrane"/>
    <property type="evidence" value="ECO:0007669"/>
    <property type="project" value="InterPro"/>
</dbReference>
<dbReference type="Proteomes" id="UP000199514">
    <property type="component" value="Unassembled WGS sequence"/>
</dbReference>
<evidence type="ECO:0000259" key="5">
    <source>
        <dbReference type="Pfam" id="PF06580"/>
    </source>
</evidence>
<evidence type="ECO:0000313" key="7">
    <source>
        <dbReference type="Proteomes" id="UP000199514"/>
    </source>
</evidence>
<dbReference type="RefSeq" id="WP_091515358.1">
    <property type="nucleotide sequence ID" value="NZ_FOLE01000010.1"/>
</dbReference>
<feature type="domain" description="Signal transduction histidine kinase internal region" evidence="5">
    <location>
        <begin position="410"/>
        <end position="489"/>
    </location>
</feature>
<dbReference type="PANTHER" id="PTHR34220">
    <property type="entry name" value="SENSOR HISTIDINE KINASE YPDA"/>
    <property type="match status" value="1"/>
</dbReference>
<keyword evidence="1" id="KW-0677">Repeat</keyword>
<keyword evidence="4" id="KW-1133">Transmembrane helix</keyword>
<evidence type="ECO:0000256" key="3">
    <source>
        <dbReference type="PROSITE-ProRule" id="PRU00339"/>
    </source>
</evidence>
<evidence type="ECO:0000313" key="6">
    <source>
        <dbReference type="EMBL" id="SFC84088.1"/>
    </source>
</evidence>
<dbReference type="AlphaFoldDB" id="A0A1I1MLP1"/>
<dbReference type="SUPFAM" id="SSF48452">
    <property type="entry name" value="TPR-like"/>
    <property type="match status" value="2"/>
</dbReference>
<dbReference type="PANTHER" id="PTHR34220:SF7">
    <property type="entry name" value="SENSOR HISTIDINE KINASE YPDA"/>
    <property type="match status" value="1"/>
</dbReference>
<evidence type="ECO:0000256" key="4">
    <source>
        <dbReference type="SAM" id="Phobius"/>
    </source>
</evidence>
<dbReference type="Pfam" id="PF07719">
    <property type="entry name" value="TPR_2"/>
    <property type="match status" value="1"/>
</dbReference>
<dbReference type="InterPro" id="IPR019734">
    <property type="entry name" value="TPR_rpt"/>
</dbReference>
<keyword evidence="4" id="KW-0812">Transmembrane</keyword>
<dbReference type="Pfam" id="PF13424">
    <property type="entry name" value="TPR_12"/>
    <property type="match status" value="1"/>
</dbReference>
<keyword evidence="7" id="KW-1185">Reference proteome</keyword>
<feature type="repeat" description="TPR" evidence="3">
    <location>
        <begin position="79"/>
        <end position="112"/>
    </location>
</feature>
<dbReference type="InterPro" id="IPR050640">
    <property type="entry name" value="Bact_2-comp_sensor_kinase"/>
</dbReference>
<dbReference type="SMART" id="SM00028">
    <property type="entry name" value="TPR"/>
    <property type="match status" value="4"/>
</dbReference>
<dbReference type="OrthoDB" id="6190788at2"/>
<accession>A0A1I1MLP1</accession>
<keyword evidence="2 3" id="KW-0802">TPR repeat</keyword>
<sequence length="596" mass="68134">MKTKLIFIFVFIKILVNAQNPSDTLLSKIKNYTKQDSVRVELLVDACVAGIFTADTQHISYANEAFSISKKINYELGKIRAINCIGNYYFQRADFDKAINYYTQALKLAESRKDGSNIIISKSNIANVFAHTKRERKSISLYKECDAILLERGDSLTQNRAAILTNMATAYSSIQQHDSAITAYNKVLIICHKINSVFGLGITKSNLASEYYLTKNYDTALKYAQKSLEITNQYHLDFLKTTLYKTFGSTYVAMGNAKKGVQYLNLCVELSKNINAKENLLEVYGKLHNAYAAGNDFRNAYLNAVNYIVLKDTIFGIEKEKTINEINTKYETEKKEIAIKELQQKNVIFGLQSQRKTIVIYGILGGIIAVLLVAYFMFMRYKSKKQNELLTIQLLEAKKTFEAEKKATDSELKALKSQMNPHFLFNALNSVQEQFMYGDKMKGNELLSDFTYLTRQILSVSGKKQIPLNTEIEILTKYLELENMRFAKDFEYSITCDEIIDEDYISIPPMMIQPFVENSIKHGLLHKQGEKKIDIYFSLDEAQETLLCKVQDNGIGRKKSAEIKSKNEHKHVSFSTDSIQQRLELLNQNLKLKNLV</sequence>
<dbReference type="Gene3D" id="1.25.40.10">
    <property type="entry name" value="Tetratricopeptide repeat domain"/>
    <property type="match status" value="1"/>
</dbReference>
<dbReference type="Pfam" id="PF13181">
    <property type="entry name" value="TPR_8"/>
    <property type="match status" value="1"/>
</dbReference>
<dbReference type="InterPro" id="IPR011990">
    <property type="entry name" value="TPR-like_helical_dom_sf"/>
</dbReference>
<evidence type="ECO:0000256" key="1">
    <source>
        <dbReference type="ARBA" id="ARBA00022737"/>
    </source>
</evidence>
<feature type="transmembrane region" description="Helical" evidence="4">
    <location>
        <begin position="358"/>
        <end position="378"/>
    </location>
</feature>
<keyword evidence="4" id="KW-0472">Membrane</keyword>
<dbReference type="InterPro" id="IPR013105">
    <property type="entry name" value="TPR_2"/>
</dbReference>
<dbReference type="STRING" id="927664.SAMN05421780_110165"/>